<dbReference type="SMART" id="SM00342">
    <property type="entry name" value="HTH_ARAC"/>
    <property type="match status" value="1"/>
</dbReference>
<name>A0A3N1KQ25_9PROT</name>
<keyword evidence="6" id="KW-1185">Reference proteome</keyword>
<dbReference type="PROSITE" id="PS01124">
    <property type="entry name" value="HTH_ARAC_FAMILY_2"/>
    <property type="match status" value="1"/>
</dbReference>
<dbReference type="GO" id="GO:0043565">
    <property type="term" value="F:sequence-specific DNA binding"/>
    <property type="evidence" value="ECO:0007669"/>
    <property type="project" value="InterPro"/>
</dbReference>
<accession>A0A3N1KQ25</accession>
<evidence type="ECO:0000256" key="1">
    <source>
        <dbReference type="ARBA" id="ARBA00023015"/>
    </source>
</evidence>
<dbReference type="InterPro" id="IPR020449">
    <property type="entry name" value="Tscrpt_reg_AraC-type_HTH"/>
</dbReference>
<evidence type="ECO:0000313" key="5">
    <source>
        <dbReference type="EMBL" id="ROP83893.1"/>
    </source>
</evidence>
<keyword evidence="1" id="KW-0805">Transcription regulation</keyword>
<evidence type="ECO:0000256" key="3">
    <source>
        <dbReference type="ARBA" id="ARBA00023163"/>
    </source>
</evidence>
<evidence type="ECO:0000259" key="4">
    <source>
        <dbReference type="PROSITE" id="PS01124"/>
    </source>
</evidence>
<evidence type="ECO:0000256" key="2">
    <source>
        <dbReference type="ARBA" id="ARBA00023125"/>
    </source>
</evidence>
<reference evidence="5 6" key="1">
    <citation type="submission" date="2018-11" db="EMBL/GenBank/DDBJ databases">
        <title>Genomic Encyclopedia of Type Strains, Phase IV (KMG-IV): sequencing the most valuable type-strain genomes for metagenomic binning, comparative biology and taxonomic classification.</title>
        <authorList>
            <person name="Goeker M."/>
        </authorList>
    </citation>
    <scope>NUCLEOTIDE SEQUENCE [LARGE SCALE GENOMIC DNA]</scope>
    <source>
        <strain evidence="5 6">DSM 5900</strain>
    </source>
</reference>
<comment type="caution">
    <text evidence="5">The sequence shown here is derived from an EMBL/GenBank/DDBJ whole genome shotgun (WGS) entry which is preliminary data.</text>
</comment>
<sequence length="285" mass="31112">MAQRVLEPRSQGWRSFGWGQGSFDTAHRPPTPLVEGTIHTPDHLVLVTLRGGARRIEVSAAGGHRYAGPDRPGAVSFVPADCERRLVLRDVATEWASIALVPDAIPDLLDGDGRMLDLPAFSNGEDPFVAGMVGEMARLHAADGNLQPLYCETMSRALACYLVRRYGTPRPAAATVAWHLPAWRLRRIEDYVEANLAADIRVADLARLVGLSAGHLHRAFRATTGTTPLEFINRRRIHRASAILATEGPTVAEVALRVGFLSPSHFTRTFRRVTGRGPSARRPGP</sequence>
<keyword evidence="3" id="KW-0804">Transcription</keyword>
<gene>
    <name evidence="5" type="ORF">EDC65_4542</name>
</gene>
<dbReference type="InterPro" id="IPR009057">
    <property type="entry name" value="Homeodomain-like_sf"/>
</dbReference>
<organism evidence="5 6">
    <name type="scientific">Stella humosa</name>
    <dbReference type="NCBI Taxonomy" id="94"/>
    <lineage>
        <taxon>Bacteria</taxon>
        <taxon>Pseudomonadati</taxon>
        <taxon>Pseudomonadota</taxon>
        <taxon>Alphaproteobacteria</taxon>
        <taxon>Rhodospirillales</taxon>
        <taxon>Stellaceae</taxon>
        <taxon>Stella</taxon>
    </lineage>
</organism>
<protein>
    <submittedName>
        <fullName evidence="5">AraC family transcriptional regulator</fullName>
    </submittedName>
</protein>
<dbReference type="Gene3D" id="1.10.10.60">
    <property type="entry name" value="Homeodomain-like"/>
    <property type="match status" value="1"/>
</dbReference>
<dbReference type="RefSeq" id="WP_170216650.1">
    <property type="nucleotide sequence ID" value="NZ_AP019700.1"/>
</dbReference>
<keyword evidence="2" id="KW-0238">DNA-binding</keyword>
<dbReference type="InterPro" id="IPR018060">
    <property type="entry name" value="HTH_AraC"/>
</dbReference>
<dbReference type="Pfam" id="PF12833">
    <property type="entry name" value="HTH_18"/>
    <property type="match status" value="1"/>
</dbReference>
<feature type="domain" description="HTH araC/xylS-type" evidence="4">
    <location>
        <begin position="186"/>
        <end position="284"/>
    </location>
</feature>
<dbReference type="GO" id="GO:0003700">
    <property type="term" value="F:DNA-binding transcription factor activity"/>
    <property type="evidence" value="ECO:0007669"/>
    <property type="project" value="InterPro"/>
</dbReference>
<dbReference type="AlphaFoldDB" id="A0A3N1KQ25"/>
<dbReference type="PRINTS" id="PR00032">
    <property type="entry name" value="HTHARAC"/>
</dbReference>
<proteinExistence type="predicted"/>
<dbReference type="PANTHER" id="PTHR46796">
    <property type="entry name" value="HTH-TYPE TRANSCRIPTIONAL ACTIVATOR RHAS-RELATED"/>
    <property type="match status" value="1"/>
</dbReference>
<dbReference type="PANTHER" id="PTHR46796:SF6">
    <property type="entry name" value="ARAC SUBFAMILY"/>
    <property type="match status" value="1"/>
</dbReference>
<dbReference type="InterPro" id="IPR050204">
    <property type="entry name" value="AraC_XylS_family_regulators"/>
</dbReference>
<dbReference type="SUPFAM" id="SSF46689">
    <property type="entry name" value="Homeodomain-like"/>
    <property type="match status" value="2"/>
</dbReference>
<dbReference type="EMBL" id="RJKX01000016">
    <property type="protein sequence ID" value="ROP83893.1"/>
    <property type="molecule type" value="Genomic_DNA"/>
</dbReference>
<evidence type="ECO:0000313" key="6">
    <source>
        <dbReference type="Proteomes" id="UP000278222"/>
    </source>
</evidence>
<dbReference type="Proteomes" id="UP000278222">
    <property type="component" value="Unassembled WGS sequence"/>
</dbReference>